<organism evidence="2 3">
    <name type="scientific">Tengunoibacter tsumagoiensis</name>
    <dbReference type="NCBI Taxonomy" id="2014871"/>
    <lineage>
        <taxon>Bacteria</taxon>
        <taxon>Bacillati</taxon>
        <taxon>Chloroflexota</taxon>
        <taxon>Ktedonobacteria</taxon>
        <taxon>Ktedonobacterales</taxon>
        <taxon>Dictyobacteraceae</taxon>
        <taxon>Tengunoibacter</taxon>
    </lineage>
</organism>
<feature type="compositionally biased region" description="Polar residues" evidence="1">
    <location>
        <begin position="109"/>
        <end position="119"/>
    </location>
</feature>
<dbReference type="AlphaFoldDB" id="A0A402A8L6"/>
<keyword evidence="3" id="KW-1185">Reference proteome</keyword>
<feature type="region of interest" description="Disordered" evidence="1">
    <location>
        <begin position="99"/>
        <end position="131"/>
    </location>
</feature>
<accession>A0A402A8L6</accession>
<evidence type="ECO:0000256" key="1">
    <source>
        <dbReference type="SAM" id="MobiDB-lite"/>
    </source>
</evidence>
<comment type="caution">
    <text evidence="2">The sequence shown here is derived from an EMBL/GenBank/DDBJ whole genome shotgun (WGS) entry which is preliminary data.</text>
</comment>
<dbReference type="Proteomes" id="UP000287352">
    <property type="component" value="Unassembled WGS sequence"/>
</dbReference>
<proteinExistence type="predicted"/>
<name>A0A402A8L6_9CHLR</name>
<dbReference type="EMBL" id="BIFR01000002">
    <property type="protein sequence ID" value="GCE15483.1"/>
    <property type="molecule type" value="Genomic_DNA"/>
</dbReference>
<sequence length="210" mass="23307">MRDILGSLEQIYGVLFPLLNLRQWPGSIYTWLTHPILDPTNSGRVTMDYLIKLVTTALEWSYQAGEPDVQPKMLEQAAELLVLRRDTLAIIDGAGPCLNVPSSKPPEQASGTQAEQTSPFPEEQPNPPAEREHIDRTHARREVMAQATQPAKCTFSGGVPIDLVRFVESCVALVECPDCACMRTHSPHGGVLRFKSHDRHKTTTPNTGQR</sequence>
<reference evidence="3" key="1">
    <citation type="submission" date="2018-12" db="EMBL/GenBank/DDBJ databases">
        <title>Tengunoibacter tsumagoiensis gen. nov., sp. nov., Dictyobacter kobayashii sp. nov., D. alpinus sp. nov., and D. joshuensis sp. nov. and description of Dictyobacteraceae fam. nov. within the order Ktedonobacterales isolated from Tengu-no-mugimeshi.</title>
        <authorList>
            <person name="Wang C.M."/>
            <person name="Zheng Y."/>
            <person name="Sakai Y."/>
            <person name="Toyoda A."/>
            <person name="Minakuchi Y."/>
            <person name="Abe K."/>
            <person name="Yokota A."/>
            <person name="Yabe S."/>
        </authorList>
    </citation>
    <scope>NUCLEOTIDE SEQUENCE [LARGE SCALE GENOMIC DNA]</scope>
    <source>
        <strain evidence="3">Uno3</strain>
    </source>
</reference>
<evidence type="ECO:0000313" key="2">
    <source>
        <dbReference type="EMBL" id="GCE15483.1"/>
    </source>
</evidence>
<protein>
    <submittedName>
        <fullName evidence="2">Uncharacterized protein</fullName>
    </submittedName>
</protein>
<evidence type="ECO:0000313" key="3">
    <source>
        <dbReference type="Proteomes" id="UP000287352"/>
    </source>
</evidence>
<gene>
    <name evidence="2" type="ORF">KTT_53420</name>
</gene>